<keyword evidence="4" id="KW-0560">Oxidoreductase</keyword>
<dbReference type="EMBL" id="VMNW02000025">
    <property type="protein sequence ID" value="KAA9160041.1"/>
    <property type="molecule type" value="Genomic_DNA"/>
</dbReference>
<proteinExistence type="predicted"/>
<dbReference type="Proteomes" id="UP000319769">
    <property type="component" value="Unassembled WGS sequence"/>
</dbReference>
<evidence type="ECO:0000256" key="4">
    <source>
        <dbReference type="ARBA" id="ARBA00023002"/>
    </source>
</evidence>
<dbReference type="SUPFAM" id="SSF55424">
    <property type="entry name" value="FAD/NAD-linked reductases, dimerisation (C-terminal) domain"/>
    <property type="match status" value="1"/>
</dbReference>
<dbReference type="PRINTS" id="PR00368">
    <property type="entry name" value="FADPNR"/>
</dbReference>
<evidence type="ECO:0000256" key="1">
    <source>
        <dbReference type="ARBA" id="ARBA00001974"/>
    </source>
</evidence>
<keyword evidence="3" id="KW-0274">FAD</keyword>
<dbReference type="InterPro" id="IPR028202">
    <property type="entry name" value="Reductase_C"/>
</dbReference>
<dbReference type="InterPro" id="IPR036188">
    <property type="entry name" value="FAD/NAD-bd_sf"/>
</dbReference>
<dbReference type="InterPro" id="IPR050446">
    <property type="entry name" value="FAD-oxidoreductase/Apoptosis"/>
</dbReference>
<evidence type="ECO:0000256" key="2">
    <source>
        <dbReference type="ARBA" id="ARBA00022630"/>
    </source>
</evidence>
<accession>A0A5N0V4F7</accession>
<dbReference type="OrthoDB" id="3568330at2"/>
<dbReference type="GO" id="GO:0016651">
    <property type="term" value="F:oxidoreductase activity, acting on NAD(P)H"/>
    <property type="evidence" value="ECO:0007669"/>
    <property type="project" value="TreeGrafter"/>
</dbReference>
<dbReference type="PRINTS" id="PR00469">
    <property type="entry name" value="PNDRDTASEII"/>
</dbReference>
<dbReference type="InterPro" id="IPR023753">
    <property type="entry name" value="FAD/NAD-binding_dom"/>
</dbReference>
<protein>
    <submittedName>
        <fullName evidence="7">Assimilatory nitrite reductase subunit</fullName>
    </submittedName>
</protein>
<gene>
    <name evidence="7" type="ORF">FPZ12_018285</name>
</gene>
<name>A0A5N0V4F7_9PSEU</name>
<sequence>MHPLRSVTVVGGGLAGFTVAAQLRANGFDGTVRIVDPQGLPYDRPPLSKAYLTGDATLELAPSAWYDDNAVEVITGRVTRLSAGTGGVLVGGRELASDAVVLATGGLPRPLPGGRVLRTRADADRLRETLRPGGELVIVGAGLIGAEVASSARTLGVAVTLVDPVAVPLVPAVGPELAVFLQAQHEKHGVRFLHGTPSRIGGGFAEIERHDGERVRVGADTVLAAVGLEVHTGLASSAGLAVDGGIVVDSAGRTSNPAIYAVGDIARTRLPDGTLQRRGEHWESAMLDGTATARSLLGLAADTRPPPWFWSDRYGLHVEAVGTMAVPGKTVFRESGPASRLAFRLDTDGRLTGCASINGGKALRAARRLIARAAVVAPEYLRDPAVDVRKLGRNTRAGTG</sequence>
<feature type="domain" description="FAD/NAD(P)-binding" evidence="5">
    <location>
        <begin position="6"/>
        <end position="288"/>
    </location>
</feature>
<dbReference type="AlphaFoldDB" id="A0A5N0V4F7"/>
<organism evidence="7 8">
    <name type="scientific">Amycolatopsis acidicola</name>
    <dbReference type="NCBI Taxonomy" id="2596893"/>
    <lineage>
        <taxon>Bacteria</taxon>
        <taxon>Bacillati</taxon>
        <taxon>Actinomycetota</taxon>
        <taxon>Actinomycetes</taxon>
        <taxon>Pseudonocardiales</taxon>
        <taxon>Pseudonocardiaceae</taxon>
        <taxon>Amycolatopsis</taxon>
    </lineage>
</organism>
<keyword evidence="8" id="KW-1185">Reference proteome</keyword>
<evidence type="ECO:0000259" key="6">
    <source>
        <dbReference type="Pfam" id="PF14759"/>
    </source>
</evidence>
<reference evidence="7" key="1">
    <citation type="submission" date="2019-09" db="EMBL/GenBank/DDBJ databases">
        <authorList>
            <person name="Teo W.F.A."/>
            <person name="Duangmal K."/>
        </authorList>
    </citation>
    <scope>NUCLEOTIDE SEQUENCE [LARGE SCALE GENOMIC DNA]</scope>
    <source>
        <strain evidence="7">K81G1</strain>
    </source>
</reference>
<evidence type="ECO:0000313" key="7">
    <source>
        <dbReference type="EMBL" id="KAA9160041.1"/>
    </source>
</evidence>
<dbReference type="GO" id="GO:0005737">
    <property type="term" value="C:cytoplasm"/>
    <property type="evidence" value="ECO:0007669"/>
    <property type="project" value="TreeGrafter"/>
</dbReference>
<dbReference type="Pfam" id="PF07992">
    <property type="entry name" value="Pyr_redox_2"/>
    <property type="match status" value="1"/>
</dbReference>
<evidence type="ECO:0000259" key="5">
    <source>
        <dbReference type="Pfam" id="PF07992"/>
    </source>
</evidence>
<evidence type="ECO:0000313" key="8">
    <source>
        <dbReference type="Proteomes" id="UP000319769"/>
    </source>
</evidence>
<dbReference type="InterPro" id="IPR016156">
    <property type="entry name" value="FAD/NAD-linked_Rdtase_dimer_sf"/>
</dbReference>
<dbReference type="Gene3D" id="3.30.390.30">
    <property type="match status" value="1"/>
</dbReference>
<dbReference type="PANTHER" id="PTHR43557:SF2">
    <property type="entry name" value="RIESKE DOMAIN-CONTAINING PROTEIN-RELATED"/>
    <property type="match status" value="1"/>
</dbReference>
<keyword evidence="2" id="KW-0285">Flavoprotein</keyword>
<comment type="caution">
    <text evidence="7">The sequence shown here is derived from an EMBL/GenBank/DDBJ whole genome shotgun (WGS) entry which is preliminary data.</text>
</comment>
<dbReference type="Gene3D" id="3.50.50.60">
    <property type="entry name" value="FAD/NAD(P)-binding domain"/>
    <property type="match status" value="2"/>
</dbReference>
<comment type="cofactor">
    <cofactor evidence="1">
        <name>FAD</name>
        <dbReference type="ChEBI" id="CHEBI:57692"/>
    </cofactor>
</comment>
<evidence type="ECO:0000256" key="3">
    <source>
        <dbReference type="ARBA" id="ARBA00022827"/>
    </source>
</evidence>
<dbReference type="RefSeq" id="WP_144751808.1">
    <property type="nucleotide sequence ID" value="NZ_VMNW02000025.1"/>
</dbReference>
<dbReference type="SUPFAM" id="SSF51905">
    <property type="entry name" value="FAD/NAD(P)-binding domain"/>
    <property type="match status" value="1"/>
</dbReference>
<dbReference type="PANTHER" id="PTHR43557">
    <property type="entry name" value="APOPTOSIS-INDUCING FACTOR 1"/>
    <property type="match status" value="1"/>
</dbReference>
<feature type="domain" description="Reductase C-terminal" evidence="6">
    <location>
        <begin position="308"/>
        <end position="391"/>
    </location>
</feature>
<dbReference type="Pfam" id="PF14759">
    <property type="entry name" value="Reductase_C"/>
    <property type="match status" value="1"/>
</dbReference>